<dbReference type="Proteomes" id="UP000261905">
    <property type="component" value="Unassembled WGS sequence"/>
</dbReference>
<gene>
    <name evidence="2" type="ORF">DX130_01735</name>
</gene>
<comment type="caution">
    <text evidence="2">The sequence shown here is derived from an EMBL/GenBank/DDBJ whole genome shotgun (WGS) entry which is preliminary data.</text>
</comment>
<keyword evidence="3" id="KW-1185">Reference proteome</keyword>
<evidence type="ECO:0000256" key="1">
    <source>
        <dbReference type="SAM" id="MobiDB-lite"/>
    </source>
</evidence>
<evidence type="ECO:0000313" key="2">
    <source>
        <dbReference type="EMBL" id="REK75824.1"/>
    </source>
</evidence>
<feature type="compositionally biased region" description="Polar residues" evidence="1">
    <location>
        <begin position="38"/>
        <end position="57"/>
    </location>
</feature>
<reference evidence="2 3" key="1">
    <citation type="submission" date="2018-08" db="EMBL/GenBank/DDBJ databases">
        <title>Paenibacillus sp. M4BSY-1, whole genome shotgun sequence.</title>
        <authorList>
            <person name="Tuo L."/>
        </authorList>
    </citation>
    <scope>NUCLEOTIDE SEQUENCE [LARGE SCALE GENOMIC DNA]</scope>
    <source>
        <strain evidence="2 3">M4BSY-1</strain>
    </source>
</reference>
<protein>
    <submittedName>
        <fullName evidence="2">Uncharacterized protein</fullName>
    </submittedName>
</protein>
<dbReference type="EMBL" id="QUBQ01000001">
    <property type="protein sequence ID" value="REK75824.1"/>
    <property type="molecule type" value="Genomic_DNA"/>
</dbReference>
<sequence>MDRFDSEQRDAYEDLDTVESHQNDLALEEFPEGPYSSDLISESLGKSTPWSTGQRSSPRFGYENQELHAGLPRRYPGEDDNASIPEVQDEP</sequence>
<accession>A0A371PI64</accession>
<feature type="region of interest" description="Disordered" evidence="1">
    <location>
        <begin position="1"/>
        <end position="91"/>
    </location>
</feature>
<feature type="compositionally biased region" description="Basic and acidic residues" evidence="1">
    <location>
        <begin position="1"/>
        <end position="22"/>
    </location>
</feature>
<dbReference type="AlphaFoldDB" id="A0A371PI64"/>
<evidence type="ECO:0000313" key="3">
    <source>
        <dbReference type="Proteomes" id="UP000261905"/>
    </source>
</evidence>
<name>A0A371PI64_9BACL</name>
<organism evidence="2 3">
    <name type="scientific">Paenibacillus paeoniae</name>
    <dbReference type="NCBI Taxonomy" id="2292705"/>
    <lineage>
        <taxon>Bacteria</taxon>
        <taxon>Bacillati</taxon>
        <taxon>Bacillota</taxon>
        <taxon>Bacilli</taxon>
        <taxon>Bacillales</taxon>
        <taxon>Paenibacillaceae</taxon>
        <taxon>Paenibacillus</taxon>
    </lineage>
</organism>
<dbReference type="OrthoDB" id="2376226at2"/>
<dbReference type="RefSeq" id="WP_116042337.1">
    <property type="nucleotide sequence ID" value="NZ_QUBQ01000001.1"/>
</dbReference>
<proteinExistence type="predicted"/>